<dbReference type="PATRIC" id="fig|641526.4.peg.1949"/>
<name>S7X2F6_9FLAO</name>
<accession>S7X2F6</accession>
<dbReference type="AlphaFoldDB" id="S7X2F6"/>
<dbReference type="EMBL" id="ATMR01000095">
    <property type="protein sequence ID" value="EPR73184.1"/>
    <property type="molecule type" value="Genomic_DNA"/>
</dbReference>
<feature type="domain" description="3-keto-alpha-glucoside-1,2-lyase/3-keto-2-hydroxy-glucal hydratase" evidence="1">
    <location>
        <begin position="54"/>
        <end position="250"/>
    </location>
</feature>
<proteinExistence type="predicted"/>
<dbReference type="Gene3D" id="2.60.120.560">
    <property type="entry name" value="Exo-inulinase, domain 1"/>
    <property type="match status" value="1"/>
</dbReference>
<evidence type="ECO:0000259" key="1">
    <source>
        <dbReference type="Pfam" id="PF06439"/>
    </source>
</evidence>
<dbReference type="PROSITE" id="PS51257">
    <property type="entry name" value="PROKAR_LIPOPROTEIN"/>
    <property type="match status" value="1"/>
</dbReference>
<dbReference type="Pfam" id="PF06439">
    <property type="entry name" value="3keto-disac_hyd"/>
    <property type="match status" value="1"/>
</dbReference>
<dbReference type="OrthoDB" id="938897at2"/>
<dbReference type="InterPro" id="IPR010496">
    <property type="entry name" value="AL/BT2_dom"/>
</dbReference>
<evidence type="ECO:0000313" key="3">
    <source>
        <dbReference type="Proteomes" id="UP000014962"/>
    </source>
</evidence>
<sequence length="255" mass="28699">MKKPINYLLLLILISSCGLQKDVDKTCQTSQHLKTLPYTHMALKDLSDFKPTSKNWQIVSDAVVDTSKKRSISGVDGIGVLLNNSDRTSRKNIFTNFEHGDIELELDVMMPIGSNSGIYLQGRYEIQLFDSWNVKEPTYSDMGAIYQRWDKTAEKGKQGYEGHPPTINAAKAAGLWQHIKIKFNAPTFDEKGNKTKNAKFDEVWLNGVLIHKNIEVTGPTRAAAFKTETSMAPIMIQGDHGPVAFKNIKYKLHKK</sequence>
<dbReference type="eggNOG" id="COG2133">
    <property type="taxonomic scope" value="Bacteria"/>
</dbReference>
<reference evidence="2 3" key="1">
    <citation type="journal article" date="2013" name="Genome Announc.">
        <title>Draft Genome Sequence of Winogradskyella psychrotolerans RS-3T, Isolated from the Marine Transect of Kongsfjorden, Ny-Alesund, Svalbard, Arctic Ocean.</title>
        <authorList>
            <person name="Kumar Pinnaka A."/>
            <person name="Ara S."/>
            <person name="Singh A."/>
            <person name="Shivaji S."/>
        </authorList>
    </citation>
    <scope>NUCLEOTIDE SEQUENCE [LARGE SCALE GENOMIC DNA]</scope>
    <source>
        <strain evidence="2 3">RS-3</strain>
    </source>
</reference>
<keyword evidence="3" id="KW-1185">Reference proteome</keyword>
<dbReference type="GO" id="GO:0016787">
    <property type="term" value="F:hydrolase activity"/>
    <property type="evidence" value="ECO:0007669"/>
    <property type="project" value="InterPro"/>
</dbReference>
<gene>
    <name evidence="2" type="ORF">ADIWIN_1965</name>
</gene>
<dbReference type="RefSeq" id="WP_020897779.1">
    <property type="nucleotide sequence ID" value="NZ_ATMR01000095.1"/>
</dbReference>
<comment type="caution">
    <text evidence="2">The sequence shown here is derived from an EMBL/GenBank/DDBJ whole genome shotgun (WGS) entry which is preliminary data.</text>
</comment>
<protein>
    <submittedName>
        <fullName evidence="2">Putative cytochrome oxidase (Cbb3-type)</fullName>
    </submittedName>
</protein>
<organism evidence="2 3">
    <name type="scientific">Winogradskyella psychrotolerans RS-3</name>
    <dbReference type="NCBI Taxonomy" id="641526"/>
    <lineage>
        <taxon>Bacteria</taxon>
        <taxon>Pseudomonadati</taxon>
        <taxon>Bacteroidota</taxon>
        <taxon>Flavobacteriia</taxon>
        <taxon>Flavobacteriales</taxon>
        <taxon>Flavobacteriaceae</taxon>
        <taxon>Winogradskyella</taxon>
    </lineage>
</organism>
<dbReference type="STRING" id="641526.ADIWIN_1965"/>
<evidence type="ECO:0000313" key="2">
    <source>
        <dbReference type="EMBL" id="EPR73184.1"/>
    </source>
</evidence>
<dbReference type="Proteomes" id="UP000014962">
    <property type="component" value="Unassembled WGS sequence"/>
</dbReference>